<feature type="domain" description="DUF4283" evidence="2">
    <location>
        <begin position="3"/>
        <end position="64"/>
    </location>
</feature>
<gene>
    <name evidence="3" type="ORF">G4B88_013155</name>
</gene>
<dbReference type="Proteomes" id="UP000583929">
    <property type="component" value="Unassembled WGS sequence"/>
</dbReference>
<evidence type="ECO:0000259" key="2">
    <source>
        <dbReference type="Pfam" id="PF14111"/>
    </source>
</evidence>
<reference evidence="3 4" key="1">
    <citation type="journal article" date="2020" name="bioRxiv">
        <title>Sequence and annotation of 42 cannabis genomes reveals extensive copy number variation in cannabinoid synthesis and pathogen resistance genes.</title>
        <authorList>
            <person name="Mckernan K.J."/>
            <person name="Helbert Y."/>
            <person name="Kane L.T."/>
            <person name="Ebling H."/>
            <person name="Zhang L."/>
            <person name="Liu B."/>
            <person name="Eaton Z."/>
            <person name="Mclaughlin S."/>
            <person name="Kingan S."/>
            <person name="Baybayan P."/>
            <person name="Concepcion G."/>
            <person name="Jordan M."/>
            <person name="Riva A."/>
            <person name="Barbazuk W."/>
            <person name="Harkins T."/>
        </authorList>
    </citation>
    <scope>NUCLEOTIDE SEQUENCE [LARGE SCALE GENOMIC DNA]</scope>
    <source>
        <strain evidence="4">cv. Jamaican Lion 4</strain>
        <tissue evidence="3">Leaf</tissue>
    </source>
</reference>
<evidence type="ECO:0000313" key="3">
    <source>
        <dbReference type="EMBL" id="KAF4347190.1"/>
    </source>
</evidence>
<organism evidence="3 4">
    <name type="scientific">Cannabis sativa</name>
    <name type="common">Hemp</name>
    <name type="synonym">Marijuana</name>
    <dbReference type="NCBI Taxonomy" id="3483"/>
    <lineage>
        <taxon>Eukaryota</taxon>
        <taxon>Viridiplantae</taxon>
        <taxon>Streptophyta</taxon>
        <taxon>Embryophyta</taxon>
        <taxon>Tracheophyta</taxon>
        <taxon>Spermatophyta</taxon>
        <taxon>Magnoliopsida</taxon>
        <taxon>eudicotyledons</taxon>
        <taxon>Gunneridae</taxon>
        <taxon>Pentapetalae</taxon>
        <taxon>rosids</taxon>
        <taxon>fabids</taxon>
        <taxon>Rosales</taxon>
        <taxon>Cannabaceae</taxon>
        <taxon>Cannabis</taxon>
    </lineage>
</organism>
<sequence length="570" mass="63360">MSRGRVKQILEGIWSFTGKWRLKTMESGLWGIFFERQDDKLEVLKRTPWIISNQLLNVRDWPSDGFWQGVNMSIAAFWVEIHGLPTPYLAAQNSRVIGAKVRSDGLTLRSGTNVRKGTIVPGDVGVAHSLGKDSEGNTSTMHGTVSSGKVTSGKSQKLAGTHKRNSTRFNPLEVVSNHPITQLDKHPDDDYVIISLMPNVGPTAAQMVDLPHESLCKSRTPHQHPEPIILPKPSSDKVEKLAEMLLGSSISSGLSPSAGSSWKGLSSFGLNDGPTNSKGKKRKTIGSVTPVIFSTPEAISNPPLGMVLNETLTFSEGKTENNVIASPEKKRRGRKTERSRGASPFKFYEAWFKEGSCMETINLAWNSSSIEGSQNLAKCLDAIRLALQRWNKLVVHERPSDSPGWRGILGARKLICDGSCTVIANGEDTNLWWQPWIPWMAYDEFRETMEVVRSKAPSLRCVADLMFRRSKTWNHGFLVFLFGSDLGGLISSIQINKFAEKDHLIWKNSETGFFSVKGAYLSSQRSRFDETQAASQLQGSDFLRYSDCGSQEAVFRDERYPSPPQRYAHA</sequence>
<feature type="region of interest" description="Disordered" evidence="1">
    <location>
        <begin position="130"/>
        <end position="163"/>
    </location>
</feature>
<proteinExistence type="predicted"/>
<dbReference type="AlphaFoldDB" id="A0A7J6DMZ8"/>
<dbReference type="InterPro" id="IPR025558">
    <property type="entry name" value="DUF4283"/>
</dbReference>
<accession>A0A7J6DMZ8</accession>
<keyword evidence="4" id="KW-1185">Reference proteome</keyword>
<feature type="compositionally biased region" description="Polar residues" evidence="1">
    <location>
        <begin position="136"/>
        <end position="155"/>
    </location>
</feature>
<protein>
    <recommendedName>
        <fullName evidence="2">DUF4283 domain-containing protein</fullName>
    </recommendedName>
</protein>
<dbReference type="Pfam" id="PF14111">
    <property type="entry name" value="DUF4283"/>
    <property type="match status" value="1"/>
</dbReference>
<name>A0A7J6DMZ8_CANSA</name>
<dbReference type="EMBL" id="JAATIQ010000845">
    <property type="protein sequence ID" value="KAF4347190.1"/>
    <property type="molecule type" value="Genomic_DNA"/>
</dbReference>
<comment type="caution">
    <text evidence="3">The sequence shown here is derived from an EMBL/GenBank/DDBJ whole genome shotgun (WGS) entry which is preliminary data.</text>
</comment>
<evidence type="ECO:0000313" key="4">
    <source>
        <dbReference type="Proteomes" id="UP000583929"/>
    </source>
</evidence>
<evidence type="ECO:0000256" key="1">
    <source>
        <dbReference type="SAM" id="MobiDB-lite"/>
    </source>
</evidence>